<dbReference type="EMBL" id="JAGMUV010000001">
    <property type="protein sequence ID" value="KAH7175867.1"/>
    <property type="molecule type" value="Genomic_DNA"/>
</dbReference>
<dbReference type="InterPro" id="IPR012341">
    <property type="entry name" value="6hp_glycosidase-like_sf"/>
</dbReference>
<dbReference type="PANTHER" id="PTHR31047">
    <property type="entry name" value="MEIOTICALLY UP-REGULATED GENE 157 PROTEIN"/>
    <property type="match status" value="1"/>
</dbReference>
<feature type="chain" id="PRO_5040148244" description="Meiotically up-regulated gene 157 protein" evidence="1">
    <location>
        <begin position="31"/>
        <end position="538"/>
    </location>
</feature>
<keyword evidence="1" id="KW-0732">Signal</keyword>
<comment type="caution">
    <text evidence="2">The sequence shown here is derived from an EMBL/GenBank/DDBJ whole genome shotgun (WGS) entry which is preliminary data.</text>
</comment>
<dbReference type="InterPro" id="IPR008313">
    <property type="entry name" value="GH125"/>
</dbReference>
<dbReference type="AlphaFoldDB" id="A0A9P9FTD1"/>
<dbReference type="Pfam" id="PF06824">
    <property type="entry name" value="Glyco_hydro_125"/>
    <property type="match status" value="1"/>
</dbReference>
<dbReference type="PIRSF" id="PIRSF028846">
    <property type="entry name" value="UCP028846"/>
    <property type="match status" value="1"/>
</dbReference>
<evidence type="ECO:0000256" key="1">
    <source>
        <dbReference type="SAM" id="SignalP"/>
    </source>
</evidence>
<dbReference type="SMART" id="SM01149">
    <property type="entry name" value="DUF1237"/>
    <property type="match status" value="1"/>
</dbReference>
<evidence type="ECO:0000313" key="3">
    <source>
        <dbReference type="Proteomes" id="UP000738349"/>
    </source>
</evidence>
<evidence type="ECO:0000313" key="2">
    <source>
        <dbReference type="EMBL" id="KAH7175867.1"/>
    </source>
</evidence>
<dbReference type="GO" id="GO:0003824">
    <property type="term" value="F:catalytic activity"/>
    <property type="evidence" value="ECO:0007669"/>
    <property type="project" value="UniProtKB-ARBA"/>
</dbReference>
<organism evidence="2 3">
    <name type="scientific">Dactylonectria macrodidyma</name>
    <dbReference type="NCBI Taxonomy" id="307937"/>
    <lineage>
        <taxon>Eukaryota</taxon>
        <taxon>Fungi</taxon>
        <taxon>Dikarya</taxon>
        <taxon>Ascomycota</taxon>
        <taxon>Pezizomycotina</taxon>
        <taxon>Sordariomycetes</taxon>
        <taxon>Hypocreomycetidae</taxon>
        <taxon>Hypocreales</taxon>
        <taxon>Nectriaceae</taxon>
        <taxon>Dactylonectria</taxon>
    </lineage>
</organism>
<dbReference type="GO" id="GO:0005975">
    <property type="term" value="P:carbohydrate metabolic process"/>
    <property type="evidence" value="ECO:0007669"/>
    <property type="project" value="InterPro"/>
</dbReference>
<dbReference type="Proteomes" id="UP000738349">
    <property type="component" value="Unassembled WGS sequence"/>
</dbReference>
<evidence type="ECO:0008006" key="4">
    <source>
        <dbReference type="Google" id="ProtNLM"/>
    </source>
</evidence>
<feature type="signal peptide" evidence="1">
    <location>
        <begin position="1"/>
        <end position="30"/>
    </location>
</feature>
<dbReference type="Gene3D" id="1.50.10.10">
    <property type="match status" value="1"/>
</dbReference>
<dbReference type="InterPro" id="IPR008928">
    <property type="entry name" value="6-hairpin_glycosidase_sf"/>
</dbReference>
<protein>
    <recommendedName>
        <fullName evidence="4">Meiotically up-regulated gene 157 protein</fullName>
    </recommendedName>
</protein>
<sequence length="538" mass="59673">MMTTMAAARRTLVRSRILLLLPLLLAGTAASDSCPSYEEYAREGHEPSSSGRYAFPFQRPDERCRTYVVPAVERAIANEMPGAIGDPDLFQLFQNTWPNTVDTTVRWTGVAADNPDEELAFITTGDIDAMWLRDSANQLQSYKSVIAHTGASASASENNIASLFRGAINLQGRYIREAPWCNAFRPPPEARSALARTKRSSSVGPRDQVHPEYNSDVVFECKYELDSLAAFLQLSWDYYEESGDGDFFGRFGWVDTVKKILKVAKLMQDGTYAQDGSVLPSHYSWLRDSNSASETVSNHGRGAPVKGDIGLVRSFFRPSDDACIYQYFIPANMMLARYMTSCAAIMRELNAKVAQQMEDLAAGIEIGINEHAIIPHPKFGDMYAYEIDGFGSFNLMDDANLPSLLSIPHIGYKPASQHVYDNTRAFVLSSSNSYYARGPVLNATGGPHLGPGMAWPMGLIIQMMTSDDDAEIADGMRQLLGSTSGLGLIHETVNSHDDTKWTRSWFAWANGLFGQMILDLWKRKPELIARSYQHEANS</sequence>
<accession>A0A9P9FTD1</accession>
<dbReference type="OrthoDB" id="7771656at2759"/>
<gene>
    <name evidence="2" type="ORF">EDB81DRAFT_27029</name>
</gene>
<dbReference type="PANTHER" id="PTHR31047:SF1">
    <property type="entry name" value="DUF1237 DOMAIN-CONTAINING PROTEIN"/>
    <property type="match status" value="1"/>
</dbReference>
<proteinExistence type="predicted"/>
<dbReference type="SUPFAM" id="SSF48208">
    <property type="entry name" value="Six-hairpin glycosidases"/>
    <property type="match status" value="1"/>
</dbReference>
<keyword evidence="3" id="KW-1185">Reference proteome</keyword>
<name>A0A9P9FTD1_9HYPO</name>
<reference evidence="2" key="1">
    <citation type="journal article" date="2021" name="Nat. Commun.">
        <title>Genetic determinants of endophytism in the Arabidopsis root mycobiome.</title>
        <authorList>
            <person name="Mesny F."/>
            <person name="Miyauchi S."/>
            <person name="Thiergart T."/>
            <person name="Pickel B."/>
            <person name="Atanasova L."/>
            <person name="Karlsson M."/>
            <person name="Huettel B."/>
            <person name="Barry K.W."/>
            <person name="Haridas S."/>
            <person name="Chen C."/>
            <person name="Bauer D."/>
            <person name="Andreopoulos W."/>
            <person name="Pangilinan J."/>
            <person name="LaButti K."/>
            <person name="Riley R."/>
            <person name="Lipzen A."/>
            <person name="Clum A."/>
            <person name="Drula E."/>
            <person name="Henrissat B."/>
            <person name="Kohler A."/>
            <person name="Grigoriev I.V."/>
            <person name="Martin F.M."/>
            <person name="Hacquard S."/>
        </authorList>
    </citation>
    <scope>NUCLEOTIDE SEQUENCE</scope>
    <source>
        <strain evidence="2">MPI-CAGE-AT-0147</strain>
    </source>
</reference>